<dbReference type="EMBL" id="JAKEVY010000004">
    <property type="protein sequence ID" value="MCF1716087.1"/>
    <property type="molecule type" value="Genomic_DNA"/>
</dbReference>
<feature type="transmembrane region" description="Helical" evidence="5">
    <location>
        <begin position="229"/>
        <end position="246"/>
    </location>
</feature>
<evidence type="ECO:0000256" key="2">
    <source>
        <dbReference type="ARBA" id="ARBA00022692"/>
    </source>
</evidence>
<keyword evidence="4 5" id="KW-0472">Membrane</keyword>
<dbReference type="Proteomes" id="UP001200145">
    <property type="component" value="Unassembled WGS sequence"/>
</dbReference>
<feature type="transmembrane region" description="Helical" evidence="5">
    <location>
        <begin position="205"/>
        <end position="223"/>
    </location>
</feature>
<evidence type="ECO:0000256" key="1">
    <source>
        <dbReference type="ARBA" id="ARBA00004141"/>
    </source>
</evidence>
<evidence type="ECO:0000313" key="7">
    <source>
        <dbReference type="Proteomes" id="UP001200145"/>
    </source>
</evidence>
<comment type="caution">
    <text evidence="6">The sequence shown here is derived from an EMBL/GenBank/DDBJ whole genome shotgun (WGS) entry which is preliminary data.</text>
</comment>
<dbReference type="InterPro" id="IPR000537">
    <property type="entry name" value="UbiA_prenyltransferase"/>
</dbReference>
<name>A0ABS9BKK2_9BACT</name>
<feature type="transmembrane region" description="Helical" evidence="5">
    <location>
        <begin position="123"/>
        <end position="144"/>
    </location>
</feature>
<comment type="subcellular location">
    <subcellularLocation>
        <location evidence="1">Membrane</location>
        <topology evidence="1">Multi-pass membrane protein</topology>
    </subcellularLocation>
</comment>
<evidence type="ECO:0000313" key="6">
    <source>
        <dbReference type="EMBL" id="MCF1716087.1"/>
    </source>
</evidence>
<accession>A0ABS9BKK2</accession>
<evidence type="ECO:0000256" key="4">
    <source>
        <dbReference type="ARBA" id="ARBA00023136"/>
    </source>
</evidence>
<proteinExistence type="predicted"/>
<organism evidence="6 7">
    <name type="scientific">Flavihumibacter fluminis</name>
    <dbReference type="NCBI Taxonomy" id="2909236"/>
    <lineage>
        <taxon>Bacteria</taxon>
        <taxon>Pseudomonadati</taxon>
        <taxon>Bacteroidota</taxon>
        <taxon>Chitinophagia</taxon>
        <taxon>Chitinophagales</taxon>
        <taxon>Chitinophagaceae</taxon>
        <taxon>Flavihumibacter</taxon>
    </lineage>
</organism>
<sequence length="285" mass="32328">MIIKSSTIQLLRFPFSFFLLPVYLFGISQPLDINWIRAALLFFILHFLVYPSSNGYNSYMDRDQSPIGGLEHPPPPERELWTITLVMDLIAVGLSLLLSYPAAMAVAFYILASRAYSSRKIRLKKFAFFGFLVVISCQGGLIFWLSYHASHAKLSLNVPITGMLVSTLLLAGAYPLTQIYQHRQDAIDGVTTISMRMGIRGTFRLSGLLFMLAFLVLGLHFGLQLELDRFLLLLLFFLPVSVYFLWWGIQVWKNPAKADFRHLMKMNIISAICSTAAFGSLLIWK</sequence>
<feature type="transmembrane region" description="Helical" evidence="5">
    <location>
        <begin position="156"/>
        <end position="176"/>
    </location>
</feature>
<protein>
    <submittedName>
        <fullName evidence="6">UbiA family prenyltransferase</fullName>
    </submittedName>
</protein>
<dbReference type="Pfam" id="PF01040">
    <property type="entry name" value="UbiA"/>
    <property type="match status" value="1"/>
</dbReference>
<feature type="transmembrane region" description="Helical" evidence="5">
    <location>
        <begin position="6"/>
        <end position="27"/>
    </location>
</feature>
<keyword evidence="3 5" id="KW-1133">Transmembrane helix</keyword>
<reference evidence="6 7" key="1">
    <citation type="submission" date="2022-01" db="EMBL/GenBank/DDBJ databases">
        <title>Flavihumibacter sp. nov., isolated from sediment of a river.</title>
        <authorList>
            <person name="Liu H."/>
        </authorList>
    </citation>
    <scope>NUCLEOTIDE SEQUENCE [LARGE SCALE GENOMIC DNA]</scope>
    <source>
        <strain evidence="6 7">RY-1</strain>
    </source>
</reference>
<feature type="transmembrane region" description="Helical" evidence="5">
    <location>
        <begin position="34"/>
        <end position="53"/>
    </location>
</feature>
<feature type="transmembrane region" description="Helical" evidence="5">
    <location>
        <begin position="266"/>
        <end position="284"/>
    </location>
</feature>
<feature type="transmembrane region" description="Helical" evidence="5">
    <location>
        <begin position="80"/>
        <end position="111"/>
    </location>
</feature>
<gene>
    <name evidence="6" type="ORF">L0U88_15710</name>
</gene>
<evidence type="ECO:0000256" key="3">
    <source>
        <dbReference type="ARBA" id="ARBA00022989"/>
    </source>
</evidence>
<keyword evidence="7" id="KW-1185">Reference proteome</keyword>
<keyword evidence="2 5" id="KW-0812">Transmembrane</keyword>
<evidence type="ECO:0000256" key="5">
    <source>
        <dbReference type="SAM" id="Phobius"/>
    </source>
</evidence>
<dbReference type="RefSeq" id="WP_234867038.1">
    <property type="nucleotide sequence ID" value="NZ_JAKEVY010000004.1"/>
</dbReference>